<name>A0A0B5ICZ6_9ACTN</name>
<evidence type="ECO:0000313" key="1">
    <source>
        <dbReference type="EMBL" id="AJF70391.1"/>
    </source>
</evidence>
<evidence type="ECO:0008006" key="3">
    <source>
        <dbReference type="Google" id="ProtNLM"/>
    </source>
</evidence>
<dbReference type="EMBL" id="CP010408">
    <property type="protein sequence ID" value="AJF70391.1"/>
    <property type="molecule type" value="Genomic_DNA"/>
</dbReference>
<accession>A0A0B5ICZ6</accession>
<dbReference type="AlphaFoldDB" id="A0A0B5ICZ6"/>
<geneLocation type="plasmid" evidence="1 2">
    <name>pSVL1</name>
</geneLocation>
<keyword evidence="1" id="KW-0614">Plasmid</keyword>
<proteinExistence type="predicted"/>
<sequence>MLWPPRPTITVRDVLTACTTWLDTQDWGQTLQARLPELIAEEDAYRKAGEAGELLALLLSEADSQKEDMDKEHFHDTYKTALVDRAPGRRLYDALKAAAVHNMCPLCGYQPVSQIDHHAPKATFPLLALTPLNLVPVCGPCNQGKSNTLAAELAKEAFHPYFDDLGEERWLFAEVHPTERGVAAVYFVCPPPHWPEVKAQRLEHHFTSHKLKDRYSDATASRLANRLRRDAKLLASSGPEQLRAQLEDEAESAEEANPNSLDTALLYGLAASSWYLNGGMLES</sequence>
<gene>
    <name evidence="1" type="ORF">SVTN_40085</name>
</gene>
<keyword evidence="2" id="KW-1185">Reference proteome</keyword>
<reference evidence="1 2" key="1">
    <citation type="submission" date="2014-12" db="EMBL/GenBank/DDBJ databases">
        <title>Complete genome sequence of Streptomyces vietnamensis strain GIMV4.0001, a genetic manipulable producer of the benzoisochromanequinone antibiotic granaticin.</title>
        <authorList>
            <person name="Deng M.R."/>
            <person name="Guo J."/>
            <person name="Ma L.Y."/>
            <person name="Feng G.D."/>
            <person name="Mo C.Y."/>
            <person name="Zhu H.H."/>
        </authorList>
    </citation>
    <scope>NUCLEOTIDE SEQUENCE [LARGE SCALE GENOMIC DNA]</scope>
    <source>
        <strain evidence="2">GIMV4.0001</strain>
        <plasmid evidence="1 2">pSVL1</plasmid>
    </source>
</reference>
<organism evidence="1 2">
    <name type="scientific">Streptomyces vietnamensis</name>
    <dbReference type="NCBI Taxonomy" id="362257"/>
    <lineage>
        <taxon>Bacteria</taxon>
        <taxon>Bacillati</taxon>
        <taxon>Actinomycetota</taxon>
        <taxon>Actinomycetes</taxon>
        <taxon>Kitasatosporales</taxon>
        <taxon>Streptomycetaceae</taxon>
        <taxon>Streptomyces</taxon>
    </lineage>
</organism>
<protein>
    <recommendedName>
        <fullName evidence="3">HNH endonuclease</fullName>
    </recommendedName>
</protein>
<evidence type="ECO:0000313" key="2">
    <source>
        <dbReference type="Proteomes" id="UP000031774"/>
    </source>
</evidence>
<dbReference type="Gene3D" id="1.10.30.50">
    <property type="match status" value="1"/>
</dbReference>
<dbReference type="Proteomes" id="UP000031774">
    <property type="component" value="Plasmid pSVL1"/>
</dbReference>
<dbReference type="RefSeq" id="WP_041134860.1">
    <property type="nucleotide sequence ID" value="NZ_CP010408.1"/>
</dbReference>
<dbReference type="KEGG" id="svt:SVTN_40085"/>
<dbReference type="HOGENOM" id="CLU_069622_1_0_11"/>